<gene>
    <name evidence="10" type="ORF">GPECTOR_50g626</name>
</gene>
<evidence type="ECO:0000313" key="11">
    <source>
        <dbReference type="Proteomes" id="UP000075714"/>
    </source>
</evidence>
<keyword evidence="11" id="KW-1185">Reference proteome</keyword>
<dbReference type="PANTHER" id="PTHR10582">
    <property type="entry name" value="TRANSIENT RECEPTOR POTENTIAL ION CHANNEL PROTEIN"/>
    <property type="match status" value="1"/>
</dbReference>
<feature type="compositionally biased region" description="Acidic residues" evidence="6">
    <location>
        <begin position="815"/>
        <end position="832"/>
    </location>
</feature>
<feature type="compositionally biased region" description="Basic and acidic residues" evidence="6">
    <location>
        <begin position="792"/>
        <end position="810"/>
    </location>
</feature>
<organism evidence="10 11">
    <name type="scientific">Gonium pectorale</name>
    <name type="common">Green alga</name>
    <dbReference type="NCBI Taxonomy" id="33097"/>
    <lineage>
        <taxon>Eukaryota</taxon>
        <taxon>Viridiplantae</taxon>
        <taxon>Chlorophyta</taxon>
        <taxon>core chlorophytes</taxon>
        <taxon>Chlorophyceae</taxon>
        <taxon>CS clade</taxon>
        <taxon>Chlamydomonadales</taxon>
        <taxon>Volvocaceae</taxon>
        <taxon>Gonium</taxon>
    </lineage>
</organism>
<dbReference type="GO" id="GO:0098703">
    <property type="term" value="P:calcium ion import across plasma membrane"/>
    <property type="evidence" value="ECO:0007669"/>
    <property type="project" value="TreeGrafter"/>
</dbReference>
<evidence type="ECO:0000256" key="2">
    <source>
        <dbReference type="ARBA" id="ARBA00022692"/>
    </source>
</evidence>
<dbReference type="OrthoDB" id="533508at2759"/>
<protein>
    <recommendedName>
        <fullName evidence="12">Ion transport domain-containing protein</fullName>
    </recommendedName>
</protein>
<feature type="transmembrane region" description="Helical" evidence="7">
    <location>
        <begin position="1050"/>
        <end position="1067"/>
    </location>
</feature>
<evidence type="ECO:0000256" key="7">
    <source>
        <dbReference type="SAM" id="Phobius"/>
    </source>
</evidence>
<dbReference type="Pfam" id="PF04419">
    <property type="entry name" value="SERF-like_N"/>
    <property type="match status" value="1"/>
</dbReference>
<feature type="region of interest" description="Disordered" evidence="6">
    <location>
        <begin position="1483"/>
        <end position="1574"/>
    </location>
</feature>
<reference evidence="11" key="1">
    <citation type="journal article" date="2016" name="Nat. Commun.">
        <title>The Gonium pectorale genome demonstrates co-option of cell cycle regulation during the evolution of multicellularity.</title>
        <authorList>
            <person name="Hanschen E.R."/>
            <person name="Marriage T.N."/>
            <person name="Ferris P.J."/>
            <person name="Hamaji T."/>
            <person name="Toyoda A."/>
            <person name="Fujiyama A."/>
            <person name="Neme R."/>
            <person name="Noguchi H."/>
            <person name="Minakuchi Y."/>
            <person name="Suzuki M."/>
            <person name="Kawai-Toyooka H."/>
            <person name="Smith D.R."/>
            <person name="Sparks H."/>
            <person name="Anderson J."/>
            <person name="Bakaric R."/>
            <person name="Luria V."/>
            <person name="Karger A."/>
            <person name="Kirschner M.W."/>
            <person name="Durand P.M."/>
            <person name="Michod R.E."/>
            <person name="Nozaki H."/>
            <person name="Olson B.J."/>
        </authorList>
    </citation>
    <scope>NUCLEOTIDE SEQUENCE [LARGE SCALE GENOMIC DNA]</scope>
    <source>
        <strain evidence="11">NIES-2863</strain>
    </source>
</reference>
<feature type="transmembrane region" description="Helical" evidence="7">
    <location>
        <begin position="1087"/>
        <end position="1112"/>
    </location>
</feature>
<keyword evidence="3" id="KW-0677">Repeat</keyword>
<dbReference type="GO" id="GO:0005886">
    <property type="term" value="C:plasma membrane"/>
    <property type="evidence" value="ECO:0007669"/>
    <property type="project" value="TreeGrafter"/>
</dbReference>
<feature type="domain" description="Ion transport" evidence="8">
    <location>
        <begin position="928"/>
        <end position="1183"/>
    </location>
</feature>
<feature type="transmembrane region" description="Helical" evidence="7">
    <location>
        <begin position="932"/>
        <end position="953"/>
    </location>
</feature>
<proteinExistence type="predicted"/>
<feature type="transmembrane region" description="Helical" evidence="7">
    <location>
        <begin position="711"/>
        <end position="735"/>
    </location>
</feature>
<dbReference type="PANTHER" id="PTHR10582:SF2">
    <property type="entry name" value="INACTIVE"/>
    <property type="match status" value="1"/>
</dbReference>
<dbReference type="InterPro" id="IPR024862">
    <property type="entry name" value="TRPV"/>
</dbReference>
<comment type="caution">
    <text evidence="10">The sequence shown here is derived from an EMBL/GenBank/DDBJ whole genome shotgun (WGS) entry which is preliminary data.</text>
</comment>
<name>A0A150G7K9_GONPE</name>
<comment type="subcellular location">
    <subcellularLocation>
        <location evidence="1">Membrane</location>
        <topology evidence="1">Multi-pass membrane protein</topology>
    </subcellularLocation>
</comment>
<dbReference type="InterPro" id="IPR007513">
    <property type="entry name" value="SERF-like_N"/>
</dbReference>
<dbReference type="Pfam" id="PF00520">
    <property type="entry name" value="Ion_trans"/>
    <property type="match status" value="1"/>
</dbReference>
<feature type="domain" description="Small EDRK-rich factor-like N-terminal" evidence="9">
    <location>
        <begin position="1519"/>
        <end position="1554"/>
    </location>
</feature>
<feature type="transmembrane region" description="Helical" evidence="7">
    <location>
        <begin position="1147"/>
        <end position="1172"/>
    </location>
</feature>
<feature type="compositionally biased region" description="Basic and acidic residues" evidence="6">
    <location>
        <begin position="1514"/>
        <end position="1566"/>
    </location>
</feature>
<dbReference type="InterPro" id="IPR005821">
    <property type="entry name" value="Ion_trans_dom"/>
</dbReference>
<keyword evidence="5 7" id="KW-0472">Membrane</keyword>
<feature type="region of interest" description="Disordered" evidence="6">
    <location>
        <begin position="784"/>
        <end position="832"/>
    </location>
</feature>
<evidence type="ECO:0000256" key="6">
    <source>
        <dbReference type="SAM" id="MobiDB-lite"/>
    </source>
</evidence>
<sequence length="1574" mass="170359">MKPDVEPSIDPLPALRAGLGRGPAPAHLVPELFTLLDLNRRSYFVIHHSRDGPHRALPEPLHPFRLHLRRAVVLANLQVCFARNAQLAGKPLSCVALDPRAPLCPPEEGPAHQDALQPINDLLPPGSLYTVRDVTGLLDEELGKAAEALKSAADSVTLHDAEPLQELADTFAAYQPSALDEDAKGSMSPCDARSKTRSIADVWDLVAKSRTDAGTSAPSDLAALGMQLLGTFPNKRLAYKLSGWLLQAACMSGHCELVDQLLTNPQLVEYDIIRRLRAAWVGYKQYKPLQTWRSEHDPHLSDWLDFKCSSARAVVIAHKVVETLVLRDDHDAMGMSLHRSAGDGVRAASPPRDIAASGGGAEVSVAVDASGNRLPPSSPLPHGDCGYIGFSGNAFADSPYASAVRPFDGQHTKRVTALPNMMSNNMSRELLTDDQHAELEPRKWRLVMDLFKRPAACKPLALAMMHVVLYGKKQVQAALHKDRMHAEGEAEDEAAAAAAPLTRGGLATEEDPDPDSLAAEAARAAAREEEARMFVRYRKLHLLAVQACHLAVHSTSLGAVSDAIVCIRAVRAWPAIDLHFLNDLAQLFPRQAAQLLEAIPLVDVDLEDNVLPFGLPSGFTTVVVSDQDAKDFRETGDTGSTQDAEHFATQREADASIESSLLVLGRTWLALFLLFWPTEFRTPTASKLLRVLGCAVAAFMCQGPGSIAVALVFGLILLVVGVASRATVAVVRIVYWSVLRRLWYHTVKHFPALSKAWNRIRGAPMTTTTTALLTAASGRVAPGTPLSPNLIADRERGAPFGRGPDRDRGAMGEGEGGEVGDGGEESDSDDEGELERITALLGRGIWRSVVAHGHNAVIDAAVGWNKGSASISCRKVPMPLRYGQQDPLAAGQQRDSALLEKLLHAPNVHPSVFGTRVLRAMILFKWNYFTKYFIILQLLLHATYMAVFTAYAFTIKDMMPVDGREKGPGAHTAGCQLQAPTRVQTGLLTALAVMTVDFAVQEIRQIRHFGLRFFMHTWDLLDVASVALVVASIVLHFSCTSGVSPLTLRGLAAVQIVLLFMRLLYYAMASDKLGSFVRMVLETTYDLLMFFAFLSVVFVGFALAIIVAQGALADEEQTFIKMFTMMYGDFDVSYLSSLDSGALGLDAITRVIASVYMILVTIILLNLLISIISESYERIRENERWESLRNKALLVVESETQLSRSFLAWLYATLTPPSKSDKDSGKRYLYVIAPEYARRAAPADEEEEEEEDDDEDGVEDDDDDAGADGQWNGRLGEMKRHITIQSRGTMDMVRKVLDIVKEMRHPGAAAAAPTAEPSFSATSFHRARAACGPGPDPNHSWRDNVEAVTAVESMEPPEVLDGAVEPPASAAAMGAAAVAAAAERPDGHAAYLDPAVERIAKALGESVKSAMQELRMELREEIAKAVASPQSASMAGRGPSNKQFPSAAFPRLAPLTVAPSSPPLRSGVGVAVPLPSALGTASHIAASSTDPGPPSVSGRTPSGAVHNCVPAPVHMEKTMSRGNKRDIDRARAQKRNEKGVKQSDKDGLTPDQRRERDAKALAEKVAKKATTQGQ</sequence>
<dbReference type="Proteomes" id="UP000075714">
    <property type="component" value="Unassembled WGS sequence"/>
</dbReference>
<feature type="transmembrane region" description="Helical" evidence="7">
    <location>
        <begin position="1020"/>
        <end position="1038"/>
    </location>
</feature>
<dbReference type="STRING" id="33097.A0A150G7K9"/>
<evidence type="ECO:0000256" key="3">
    <source>
        <dbReference type="ARBA" id="ARBA00022737"/>
    </source>
</evidence>
<evidence type="ECO:0000259" key="9">
    <source>
        <dbReference type="Pfam" id="PF04419"/>
    </source>
</evidence>
<evidence type="ECO:0000259" key="8">
    <source>
        <dbReference type="Pfam" id="PF00520"/>
    </source>
</evidence>
<keyword evidence="4 7" id="KW-1133">Transmembrane helix</keyword>
<accession>A0A150G7K9</accession>
<evidence type="ECO:0000313" key="10">
    <source>
        <dbReference type="EMBL" id="KXZ45832.1"/>
    </source>
</evidence>
<evidence type="ECO:0000256" key="4">
    <source>
        <dbReference type="ARBA" id="ARBA00022989"/>
    </source>
</evidence>
<evidence type="ECO:0008006" key="12">
    <source>
        <dbReference type="Google" id="ProtNLM"/>
    </source>
</evidence>
<evidence type="ECO:0000256" key="1">
    <source>
        <dbReference type="ARBA" id="ARBA00004141"/>
    </source>
</evidence>
<feature type="compositionally biased region" description="Acidic residues" evidence="6">
    <location>
        <begin position="1243"/>
        <end position="1266"/>
    </location>
</feature>
<dbReference type="EMBL" id="LSYV01000051">
    <property type="protein sequence ID" value="KXZ45832.1"/>
    <property type="molecule type" value="Genomic_DNA"/>
</dbReference>
<dbReference type="GO" id="GO:0005216">
    <property type="term" value="F:monoatomic ion channel activity"/>
    <property type="evidence" value="ECO:0007669"/>
    <property type="project" value="InterPro"/>
</dbReference>
<evidence type="ECO:0000256" key="5">
    <source>
        <dbReference type="ARBA" id="ARBA00023136"/>
    </source>
</evidence>
<keyword evidence="2 7" id="KW-0812">Transmembrane</keyword>
<feature type="region of interest" description="Disordered" evidence="6">
    <location>
        <begin position="1239"/>
        <end position="1274"/>
    </location>
</feature>